<dbReference type="EMBL" id="QBMN01000053">
    <property type="protein sequence ID" value="PZO42072.1"/>
    <property type="molecule type" value="Genomic_DNA"/>
</dbReference>
<reference evidence="1 2" key="2">
    <citation type="submission" date="2018-06" db="EMBL/GenBank/DDBJ databases">
        <title>Metagenomic assembly of (sub)arctic Cyanobacteria and their associated microbiome from non-axenic cultures.</title>
        <authorList>
            <person name="Baurain D."/>
        </authorList>
    </citation>
    <scope>NUCLEOTIDE SEQUENCE [LARGE SCALE GENOMIC DNA]</scope>
    <source>
        <strain evidence="1">ULC041bin1</strain>
    </source>
</reference>
<evidence type="ECO:0000313" key="2">
    <source>
        <dbReference type="Proteomes" id="UP000249081"/>
    </source>
</evidence>
<reference evidence="2" key="1">
    <citation type="submission" date="2018-04" db="EMBL/GenBank/DDBJ databases">
        <authorList>
            <person name="Cornet L."/>
        </authorList>
    </citation>
    <scope>NUCLEOTIDE SEQUENCE [LARGE SCALE GENOMIC DNA]</scope>
</reference>
<gene>
    <name evidence="1" type="ORF">DCF17_09460</name>
</gene>
<sequence>MMTDAPSIQILVAPDFQGQLRKLAKRYRNIRSDLQPLFDDLESGNCLGDQISGATYTVFKVRVKNSDLQKGKSSGYRVIYQLRDKICILLVTIYSKSDEATLAVSEIREIIDRFNQPNTTPDPEI</sequence>
<name>A0A2W4WC65_9CYAN</name>
<organism evidence="1 2">
    <name type="scientific">Shackletoniella antarctica</name>
    <dbReference type="NCBI Taxonomy" id="268115"/>
    <lineage>
        <taxon>Bacteria</taxon>
        <taxon>Bacillati</taxon>
        <taxon>Cyanobacteriota</taxon>
        <taxon>Cyanophyceae</taxon>
        <taxon>Oculatellales</taxon>
        <taxon>Oculatellaceae</taxon>
        <taxon>Shackletoniella</taxon>
    </lineage>
</organism>
<proteinExistence type="predicted"/>
<dbReference type="Proteomes" id="UP000249081">
    <property type="component" value="Unassembled WGS sequence"/>
</dbReference>
<dbReference type="AlphaFoldDB" id="A0A2W4WC65"/>
<comment type="caution">
    <text evidence="1">The sequence shown here is derived from an EMBL/GenBank/DDBJ whole genome shotgun (WGS) entry which is preliminary data.</text>
</comment>
<protein>
    <submittedName>
        <fullName evidence="1">Addiction module antitoxin</fullName>
    </submittedName>
</protein>
<accession>A0A2W4WC65</accession>
<evidence type="ECO:0000313" key="1">
    <source>
        <dbReference type="EMBL" id="PZO42072.1"/>
    </source>
</evidence>